<dbReference type="InterPro" id="IPR036188">
    <property type="entry name" value="FAD/NAD-bd_sf"/>
</dbReference>
<dbReference type="Pfam" id="PF01593">
    <property type="entry name" value="Amino_oxidase"/>
    <property type="match status" value="1"/>
</dbReference>
<dbReference type="STRING" id="658167.SAMN04488135_10451"/>
<sequence>MGEKFDAIIVGGGPAGCAVGALLSKRGYKVALLEKEASVGGRASSFQHEGYTIDTGSHFAAAFEASGMKAIFEEVGAEMNMVPVTPTLMSFDLETRRYGPLTSKEKLGEDARDDYRAVRKIIKEMTREELEKREYHEISANEWISRVTSNPKVHDTFRRATGFAGASMSEVSAGAFIETMHDAWNSTHVVNYPAKGGCLSFSQALADRILANGGAVYTETAVKQVVIENGRVTGVKAIKTYSAGLTVTKIDFDAELVICAVPGSQLFSIVEKKALLPDLVSKVEAIIAEGTIYCGLLVGVKEELFDGFGDGQQFFQFTVGLASEHWHGLVTVPTYIDRSLAPPGRHYLICNSHGRLPLNRRNESAALHEKCLSALRGIWPGKFDENVEWLLRAEYMNVLYPPRIGRSGPFRPSLAPTGVHGLRIAGDYSYPCGSGYGSALKSARDCVSLIDSSATQTA</sequence>
<gene>
    <name evidence="3" type="ORF">SAMN04488135_10451</name>
</gene>
<dbReference type="PANTHER" id="PTHR43734:SF1">
    <property type="entry name" value="PHYTOENE DESATURASE"/>
    <property type="match status" value="1"/>
</dbReference>
<dbReference type="Proteomes" id="UP000184226">
    <property type="component" value="Unassembled WGS sequence"/>
</dbReference>
<dbReference type="SUPFAM" id="SSF51905">
    <property type="entry name" value="FAD/NAD(P)-binding domain"/>
    <property type="match status" value="1"/>
</dbReference>
<dbReference type="RefSeq" id="WP_073102749.1">
    <property type="nucleotide sequence ID" value="NZ_FQXE01000004.1"/>
</dbReference>
<dbReference type="AlphaFoldDB" id="A0A1M5UN59"/>
<dbReference type="InterPro" id="IPR002937">
    <property type="entry name" value="Amino_oxidase"/>
</dbReference>
<evidence type="ECO:0000313" key="3">
    <source>
        <dbReference type="EMBL" id="SHH64424.1"/>
    </source>
</evidence>
<accession>A0A1M5UN59</accession>
<dbReference type="Gene3D" id="3.90.660.50">
    <property type="match status" value="1"/>
</dbReference>
<evidence type="ECO:0000259" key="2">
    <source>
        <dbReference type="Pfam" id="PF01593"/>
    </source>
</evidence>
<dbReference type="Gene3D" id="3.50.50.60">
    <property type="entry name" value="FAD/NAD(P)-binding domain"/>
    <property type="match status" value="1"/>
</dbReference>
<dbReference type="GO" id="GO:0016491">
    <property type="term" value="F:oxidoreductase activity"/>
    <property type="evidence" value="ECO:0007669"/>
    <property type="project" value="InterPro"/>
</dbReference>
<comment type="similarity">
    <text evidence="1">Belongs to the carotenoid/retinoid oxidoreductase family.</text>
</comment>
<proteinExistence type="inferred from homology"/>
<name>A0A1M5UN59_9BURK</name>
<dbReference type="PANTHER" id="PTHR43734">
    <property type="entry name" value="PHYTOENE DESATURASE"/>
    <property type="match status" value="1"/>
</dbReference>
<dbReference type="EMBL" id="FQXE01000004">
    <property type="protein sequence ID" value="SHH64424.1"/>
    <property type="molecule type" value="Genomic_DNA"/>
</dbReference>
<organism evidence="3 4">
    <name type="scientific">Pollutimonas bauzanensis</name>
    <dbReference type="NCBI Taxonomy" id="658167"/>
    <lineage>
        <taxon>Bacteria</taxon>
        <taxon>Pseudomonadati</taxon>
        <taxon>Pseudomonadota</taxon>
        <taxon>Betaproteobacteria</taxon>
        <taxon>Burkholderiales</taxon>
        <taxon>Alcaligenaceae</taxon>
        <taxon>Pollutimonas</taxon>
    </lineage>
</organism>
<feature type="domain" description="Amine oxidase" evidence="2">
    <location>
        <begin position="15"/>
        <end position="445"/>
    </location>
</feature>
<evidence type="ECO:0000313" key="4">
    <source>
        <dbReference type="Proteomes" id="UP000184226"/>
    </source>
</evidence>
<keyword evidence="4" id="KW-1185">Reference proteome</keyword>
<protein>
    <submittedName>
        <fullName evidence="3">Phytoene dehydrogenase-related protein</fullName>
    </submittedName>
</protein>
<evidence type="ECO:0000256" key="1">
    <source>
        <dbReference type="ARBA" id="ARBA00006046"/>
    </source>
</evidence>
<reference evidence="3 4" key="1">
    <citation type="submission" date="2016-11" db="EMBL/GenBank/DDBJ databases">
        <authorList>
            <person name="Jaros S."/>
            <person name="Januszkiewicz K."/>
            <person name="Wedrychowicz H."/>
        </authorList>
    </citation>
    <scope>NUCLEOTIDE SEQUENCE [LARGE SCALE GENOMIC DNA]</scope>
    <source>
        <strain evidence="3 4">CGMCC 1.10190</strain>
    </source>
</reference>